<feature type="region of interest" description="Disordered" evidence="1">
    <location>
        <begin position="1"/>
        <end position="23"/>
    </location>
</feature>
<comment type="caution">
    <text evidence="3">The sequence shown here is derived from an EMBL/GenBank/DDBJ whole genome shotgun (WGS) entry which is preliminary data.</text>
</comment>
<accession>A0A9D1TRT9</accession>
<proteinExistence type="predicted"/>
<feature type="compositionally biased region" description="Acidic residues" evidence="1">
    <location>
        <begin position="10"/>
        <end position="23"/>
    </location>
</feature>
<reference evidence="3" key="2">
    <citation type="submission" date="2021-04" db="EMBL/GenBank/DDBJ databases">
        <authorList>
            <person name="Gilroy R."/>
        </authorList>
    </citation>
    <scope>NUCLEOTIDE SEQUENCE</scope>
    <source>
        <strain evidence="3">12435</strain>
    </source>
</reference>
<reference evidence="3" key="1">
    <citation type="journal article" date="2021" name="PeerJ">
        <title>Extensive microbial diversity within the chicken gut microbiome revealed by metagenomics and culture.</title>
        <authorList>
            <person name="Gilroy R."/>
            <person name="Ravi A."/>
            <person name="Getino M."/>
            <person name="Pursley I."/>
            <person name="Horton D.L."/>
            <person name="Alikhan N.F."/>
            <person name="Baker D."/>
            <person name="Gharbi K."/>
            <person name="Hall N."/>
            <person name="Watson M."/>
            <person name="Adriaenssens E.M."/>
            <person name="Foster-Nyarko E."/>
            <person name="Jarju S."/>
            <person name="Secka A."/>
            <person name="Antonio M."/>
            <person name="Oren A."/>
            <person name="Chaudhuri R.R."/>
            <person name="La Ragione R."/>
            <person name="Hildebrand F."/>
            <person name="Pallen M.J."/>
        </authorList>
    </citation>
    <scope>NUCLEOTIDE SEQUENCE</scope>
    <source>
        <strain evidence="3">12435</strain>
    </source>
</reference>
<name>A0A9D1TRT9_9FIRM</name>
<evidence type="ECO:0000256" key="1">
    <source>
        <dbReference type="SAM" id="MobiDB-lite"/>
    </source>
</evidence>
<feature type="transmembrane region" description="Helical" evidence="2">
    <location>
        <begin position="40"/>
        <end position="64"/>
    </location>
</feature>
<dbReference type="EMBL" id="DXHS01000070">
    <property type="protein sequence ID" value="HIW02557.1"/>
    <property type="molecule type" value="Genomic_DNA"/>
</dbReference>
<evidence type="ECO:0000313" key="4">
    <source>
        <dbReference type="Proteomes" id="UP000823990"/>
    </source>
</evidence>
<dbReference type="Pfam" id="PF20040">
    <property type="entry name" value="DUF6442"/>
    <property type="match status" value="1"/>
</dbReference>
<dbReference type="Proteomes" id="UP000823990">
    <property type="component" value="Unassembled WGS sequence"/>
</dbReference>
<evidence type="ECO:0000256" key="2">
    <source>
        <dbReference type="SAM" id="Phobius"/>
    </source>
</evidence>
<feature type="transmembrane region" description="Helical" evidence="2">
    <location>
        <begin position="93"/>
        <end position="114"/>
    </location>
</feature>
<dbReference type="InterPro" id="IPR045620">
    <property type="entry name" value="DUF6442"/>
</dbReference>
<evidence type="ECO:0000313" key="3">
    <source>
        <dbReference type="EMBL" id="HIW02557.1"/>
    </source>
</evidence>
<organism evidence="3 4">
    <name type="scientific">Candidatus Protoclostridium stercorigallinarum</name>
    <dbReference type="NCBI Taxonomy" id="2838741"/>
    <lineage>
        <taxon>Bacteria</taxon>
        <taxon>Bacillati</taxon>
        <taxon>Bacillota</taxon>
        <taxon>Clostridia</taxon>
        <taxon>Candidatus Protoclostridium</taxon>
    </lineage>
</organism>
<gene>
    <name evidence="3" type="ORF">H9892_04380</name>
</gene>
<keyword evidence="2" id="KW-0472">Membrane</keyword>
<keyword evidence="2" id="KW-0812">Transmembrane</keyword>
<keyword evidence="2" id="KW-1133">Transmembrane helix</keyword>
<dbReference type="AlphaFoldDB" id="A0A9D1TRT9"/>
<protein>
    <submittedName>
        <fullName evidence="3">Uncharacterized protein</fullName>
    </submittedName>
</protein>
<sequence>MNDNGKLPPEDNDDITDDNADVGGEEDKRGFIASFLSSRVMLIVGIAALLVPIVMLVLAVFFGGTVFDKAAVVWTCLAVTQFAYWLRMNRRPLHLVLAVVYGVLTLAFVALYVLELTGILP</sequence>